<dbReference type="EMBL" id="CP017019">
    <property type="protein sequence ID" value="AOQ24569.1"/>
    <property type="molecule type" value="Genomic_DNA"/>
</dbReference>
<evidence type="ECO:0000313" key="3">
    <source>
        <dbReference type="Proteomes" id="UP000094598"/>
    </source>
</evidence>
<dbReference type="Proteomes" id="UP000094598">
    <property type="component" value="Chromosome"/>
</dbReference>
<dbReference type="Proteomes" id="UP000322283">
    <property type="component" value="Unassembled WGS sequence"/>
</dbReference>
<dbReference type="RefSeq" id="WP_069590277.1">
    <property type="nucleotide sequence ID" value="NZ_CP017019.1"/>
</dbReference>
<reference evidence="1 3" key="1">
    <citation type="submission" date="2016-08" db="EMBL/GenBank/DDBJ databases">
        <title>Moorella thermoacetica DSM 103132.</title>
        <authorList>
            <person name="Jendresen C.B."/>
            <person name="Redl S.M."/>
            <person name="Jensen T.O."/>
            <person name="Nielsen A.T."/>
        </authorList>
    </citation>
    <scope>NUCLEOTIDE SEQUENCE [LARGE SCALE GENOMIC DNA]</scope>
    <source>
        <strain evidence="1 3">DSM 103132</strain>
    </source>
</reference>
<keyword evidence="4" id="KW-1185">Reference proteome</keyword>
<dbReference type="AlphaFoldDB" id="A0AAC9MVC2"/>
<dbReference type="EMBL" id="VCDX01000006">
    <property type="protein sequence ID" value="TYL12670.1"/>
    <property type="molecule type" value="Genomic_DNA"/>
</dbReference>
<sequence>MYAKAAENVINIMKQVPEARSNKKLLCLLYWMLYDNIDIPTDVVKKIISQGTPPETILRYQRMYGDRHSCKIPA</sequence>
<evidence type="ECO:0000313" key="1">
    <source>
        <dbReference type="EMBL" id="AOQ24569.1"/>
    </source>
</evidence>
<gene>
    <name evidence="1" type="ORF">Maut_02139</name>
    <name evidence="2" type="ORF">MTAT_19120</name>
</gene>
<name>A0AAC9MVC2_NEOTH</name>
<proteinExistence type="predicted"/>
<reference evidence="2 4" key="2">
    <citation type="submission" date="2019-05" db="EMBL/GenBank/DDBJ databases">
        <title>Genome sequence of Moorella thermoacetica ATCC 33924.</title>
        <authorList>
            <person name="Poehlein A."/>
            <person name="Bengelsdorf F.R."/>
            <person name="Duerre P."/>
            <person name="Daniel R."/>
        </authorList>
    </citation>
    <scope>NUCLEOTIDE SEQUENCE [LARGE SCALE GENOMIC DNA]</scope>
    <source>
        <strain evidence="2 4">ATCC 33924</strain>
    </source>
</reference>
<protein>
    <submittedName>
        <fullName evidence="1">Uncharacterized protein</fullName>
    </submittedName>
</protein>
<evidence type="ECO:0000313" key="4">
    <source>
        <dbReference type="Proteomes" id="UP000322283"/>
    </source>
</evidence>
<organism evidence="1 3">
    <name type="scientific">Neomoorella thermoacetica</name>
    <name type="common">Clostridium thermoaceticum</name>
    <dbReference type="NCBI Taxonomy" id="1525"/>
    <lineage>
        <taxon>Bacteria</taxon>
        <taxon>Bacillati</taxon>
        <taxon>Bacillota</taxon>
        <taxon>Clostridia</taxon>
        <taxon>Neomoorellales</taxon>
        <taxon>Neomoorellaceae</taxon>
        <taxon>Neomoorella</taxon>
    </lineage>
</organism>
<evidence type="ECO:0000313" key="2">
    <source>
        <dbReference type="EMBL" id="TYL12670.1"/>
    </source>
</evidence>
<accession>A0AAC9MVC2</accession>